<dbReference type="EMBL" id="JAEFBJ010000009">
    <property type="protein sequence ID" value="KAG7572506.1"/>
    <property type="molecule type" value="Genomic_DNA"/>
</dbReference>
<feature type="compositionally biased region" description="Low complexity" evidence="2">
    <location>
        <begin position="454"/>
        <end position="465"/>
    </location>
</feature>
<dbReference type="Proteomes" id="UP000694251">
    <property type="component" value="Chromosome 9"/>
</dbReference>
<protein>
    <submittedName>
        <fullName evidence="3">Putative transposase Ptta/En/Spm plant</fullName>
    </submittedName>
</protein>
<reference evidence="3 4" key="1">
    <citation type="submission" date="2020-12" db="EMBL/GenBank/DDBJ databases">
        <title>Concerted genomic and epigenomic changes stabilize Arabidopsis allopolyploids.</title>
        <authorList>
            <person name="Chen Z."/>
        </authorList>
    </citation>
    <scope>NUCLEOTIDE SEQUENCE [LARGE SCALE GENOMIC DNA]</scope>
    <source>
        <strain evidence="3">As9502</strain>
        <tissue evidence="3">Leaf</tissue>
    </source>
</reference>
<feature type="region of interest" description="Disordered" evidence="2">
    <location>
        <begin position="361"/>
        <end position="506"/>
    </location>
</feature>
<feature type="compositionally biased region" description="Polar residues" evidence="2">
    <location>
        <begin position="376"/>
        <end position="388"/>
    </location>
</feature>
<keyword evidence="4" id="KW-1185">Reference proteome</keyword>
<evidence type="ECO:0000313" key="4">
    <source>
        <dbReference type="Proteomes" id="UP000694251"/>
    </source>
</evidence>
<dbReference type="Pfam" id="PF03004">
    <property type="entry name" value="Transposase_24"/>
    <property type="match status" value="1"/>
</dbReference>
<dbReference type="InterPro" id="IPR004252">
    <property type="entry name" value="Probable_transposase_24"/>
</dbReference>
<dbReference type="OrthoDB" id="1087031at2759"/>
<feature type="coiled-coil region" evidence="1">
    <location>
        <begin position="796"/>
        <end position="831"/>
    </location>
</feature>
<evidence type="ECO:0000256" key="1">
    <source>
        <dbReference type="SAM" id="Coils"/>
    </source>
</evidence>
<organism evidence="3 4">
    <name type="scientific">Arabidopsis suecica</name>
    <name type="common">Swedish thale-cress</name>
    <name type="synonym">Cardaminopsis suecica</name>
    <dbReference type="NCBI Taxonomy" id="45249"/>
    <lineage>
        <taxon>Eukaryota</taxon>
        <taxon>Viridiplantae</taxon>
        <taxon>Streptophyta</taxon>
        <taxon>Embryophyta</taxon>
        <taxon>Tracheophyta</taxon>
        <taxon>Spermatophyta</taxon>
        <taxon>Magnoliopsida</taxon>
        <taxon>eudicotyledons</taxon>
        <taxon>Gunneridae</taxon>
        <taxon>Pentapetalae</taxon>
        <taxon>rosids</taxon>
        <taxon>malvids</taxon>
        <taxon>Brassicales</taxon>
        <taxon>Brassicaceae</taxon>
        <taxon>Camelineae</taxon>
        <taxon>Arabidopsis</taxon>
    </lineage>
</organism>
<feature type="compositionally biased region" description="Polar residues" evidence="2">
    <location>
        <begin position="418"/>
        <end position="427"/>
    </location>
</feature>
<feature type="compositionally biased region" description="Low complexity" evidence="2">
    <location>
        <begin position="484"/>
        <end position="498"/>
    </location>
</feature>
<keyword evidence="1" id="KW-0175">Coiled coil</keyword>
<feature type="compositionally biased region" description="Polar residues" evidence="2">
    <location>
        <begin position="961"/>
        <end position="973"/>
    </location>
</feature>
<evidence type="ECO:0000256" key="2">
    <source>
        <dbReference type="SAM" id="MobiDB-lite"/>
    </source>
</evidence>
<proteinExistence type="predicted"/>
<feature type="compositionally biased region" description="Low complexity" evidence="2">
    <location>
        <begin position="436"/>
        <end position="447"/>
    </location>
</feature>
<accession>A0A8T2AKB4</accession>
<feature type="region of interest" description="Disordered" evidence="2">
    <location>
        <begin position="905"/>
        <end position="982"/>
    </location>
</feature>
<name>A0A8T2AKB4_ARASU</name>
<sequence>MLPRASNNILLASAFLYANCMLNKSELRTGKDRTPLKSLFLFGKNPLRKISNLSTEFREYEVDDLEALMGEGTEPQIQTGDGFDLHPQSESTVNSLNDLRRLCHIPPEVEMVIPEPYKSPESGREGYRCAYEIYFKGCGLFLPLPEILLLYLNHLGIAFSQMSPNMLRCLLCTFTVAAEAGYSPGLNELLELFQARESRTPGYYALYPIVDRNLIDGLPLKDNAWRKFWFFFRINNFSIQSSSELLRIYWSSNLGPQTRPVPSVDFLNFYKAVLERPVNWNSFTLESAGFSVRMSLTHPVDPPPAEIDLSSLNARDRRKIKEANKKIKDQISLVGRNKKNATSTGDDKVYRKTLLVDDGSLEANNKRRGRKRFSIPNVSQRPVGSKPNTSKRKNPLPPQYEFTPAPEEQIPQPESPLEQVQPSSVNQPREDHGLSEQEVQQEQPRQQPSRDPRQQPSRQQEPRQQPSRDPRQQPPEQVDPPGSPLHHSQGQSHPSSQGNNFEDTLEPMSPELQEDTVRDLNALLLVPNREKFTTVLSPTPLPNTTWFDRDEKSRLVRKITKIFTNKFDGPYYSWTCVPRKRQERYFLEFAKTHTWDPLITGTVQWWFEEICGRRMKDMVSNARTSREKPDWIYEDIWKIMVAYWDTEEAQKRSQTYSKCRMSDRNGLGPHIHLSGPKSYQQIQYELEELLGRPVSLGEVFIKTHTRADGSFVDGKAEKIAKVYEKNVQQKLSELEVETASDSDGASRPRELTTDEYTAIFLQSTEKDSRGTLYGVGSLKGILKNGKRKQPGDSASFVAIQEQLKEAQKKIEEQAAENTRREKEQKEKLEHLSLVEKYLRQTDPAFLDFMKTHSAAETTEPLSTVVNQLFSCSASTPAADNVVAATAEEGGLTGDSSLMKKRKAEELEPLLQGRPKNTRKGRAAPSNLSIPESAEAQDVNPDSGIVLKEPLGSGMLPPSRPRGNTSWVRSSPSSGLVARASSQSDKEKIGNMFRCFHTRFGKKLPSFEWWKPDIKKMYISHSSIPPRLGGETSIGIEMVASQAGGRFSLVKD</sequence>
<evidence type="ECO:0000313" key="3">
    <source>
        <dbReference type="EMBL" id="KAG7572506.1"/>
    </source>
</evidence>
<gene>
    <name evidence="3" type="ORF">ISN44_As09g008690</name>
</gene>
<dbReference type="AlphaFoldDB" id="A0A8T2AKB4"/>
<comment type="caution">
    <text evidence="3">The sequence shown here is derived from an EMBL/GenBank/DDBJ whole genome shotgun (WGS) entry which is preliminary data.</text>
</comment>